<keyword evidence="1" id="KW-0479">Metal-binding</keyword>
<evidence type="ECO:0000256" key="1">
    <source>
        <dbReference type="PROSITE-ProRule" id="PRU00042"/>
    </source>
</evidence>
<keyword evidence="5" id="KW-1185">Reference proteome</keyword>
<dbReference type="PROSITE" id="PS50157">
    <property type="entry name" value="ZINC_FINGER_C2H2_2"/>
    <property type="match status" value="1"/>
</dbReference>
<keyword evidence="1" id="KW-0862">Zinc</keyword>
<feature type="domain" description="C2H2-type" evidence="3">
    <location>
        <begin position="237"/>
        <end position="261"/>
    </location>
</feature>
<dbReference type="InterPro" id="IPR036236">
    <property type="entry name" value="Znf_C2H2_sf"/>
</dbReference>
<keyword evidence="1" id="KW-0863">Zinc-finger</keyword>
<protein>
    <recommendedName>
        <fullName evidence="3">C2H2-type domain-containing protein</fullName>
    </recommendedName>
</protein>
<organism evidence="4 5">
    <name type="scientific">Ceriporiopsis subvermispora (strain B)</name>
    <name type="common">White-rot fungus</name>
    <name type="synonym">Gelatoporia subvermispora</name>
    <dbReference type="NCBI Taxonomy" id="914234"/>
    <lineage>
        <taxon>Eukaryota</taxon>
        <taxon>Fungi</taxon>
        <taxon>Dikarya</taxon>
        <taxon>Basidiomycota</taxon>
        <taxon>Agaricomycotina</taxon>
        <taxon>Agaricomycetes</taxon>
        <taxon>Polyporales</taxon>
        <taxon>Gelatoporiaceae</taxon>
        <taxon>Gelatoporia</taxon>
    </lineage>
</organism>
<accession>M2Q5M7</accession>
<feature type="region of interest" description="Disordered" evidence="2">
    <location>
        <begin position="157"/>
        <end position="190"/>
    </location>
</feature>
<dbReference type="InterPro" id="IPR013087">
    <property type="entry name" value="Znf_C2H2_type"/>
</dbReference>
<feature type="compositionally biased region" description="Polar residues" evidence="2">
    <location>
        <begin position="120"/>
        <end position="141"/>
    </location>
</feature>
<gene>
    <name evidence="4" type="ORF">CERSUDRAFT_127014</name>
</gene>
<evidence type="ECO:0000259" key="3">
    <source>
        <dbReference type="PROSITE" id="PS50157"/>
    </source>
</evidence>
<feature type="compositionally biased region" description="Low complexity" evidence="2">
    <location>
        <begin position="157"/>
        <end position="173"/>
    </location>
</feature>
<feature type="region of interest" description="Disordered" evidence="2">
    <location>
        <begin position="111"/>
        <end position="141"/>
    </location>
</feature>
<dbReference type="SUPFAM" id="SSF57667">
    <property type="entry name" value="beta-beta-alpha zinc fingers"/>
    <property type="match status" value="1"/>
</dbReference>
<dbReference type="Proteomes" id="UP000016930">
    <property type="component" value="Unassembled WGS sequence"/>
</dbReference>
<proteinExistence type="predicted"/>
<dbReference type="PROSITE" id="PS00028">
    <property type="entry name" value="ZINC_FINGER_C2H2_1"/>
    <property type="match status" value="1"/>
</dbReference>
<dbReference type="EMBL" id="KB445813">
    <property type="protein sequence ID" value="EMD32123.1"/>
    <property type="molecule type" value="Genomic_DNA"/>
</dbReference>
<sequence length="261" mass="29168">MASQNNRFGHFTYGATDHYYPPVPQPVQNVLGVPPPPGYDSHVGSYYPHSQGAAPPFATRFPSEPVVSGHRHYHDEYTTTSLREAQPLQLGDIVHEQEMYFELCDDELELLYPDEPPQPTSSNPMPSTDPASGYTPTVPSQSFYTPPLNVAQRVIETVTSSSPSSRNTASVSSGRNQEMTSGSTHAFNPVNSVHIKPGRYYCSLCKVDMDNNRRTRERHDNTVKHCARMDSVRSEPYKCGKCLSSFGREDVLLRHQRAKGH</sequence>
<dbReference type="HOGENOM" id="CLU_1065594_0_0_1"/>
<feature type="compositionally biased region" description="Polar residues" evidence="2">
    <location>
        <begin position="174"/>
        <end position="190"/>
    </location>
</feature>
<dbReference type="GO" id="GO:0008270">
    <property type="term" value="F:zinc ion binding"/>
    <property type="evidence" value="ECO:0007669"/>
    <property type="project" value="UniProtKB-KW"/>
</dbReference>
<evidence type="ECO:0000313" key="5">
    <source>
        <dbReference type="Proteomes" id="UP000016930"/>
    </source>
</evidence>
<dbReference type="AlphaFoldDB" id="M2Q5M7"/>
<evidence type="ECO:0000313" key="4">
    <source>
        <dbReference type="EMBL" id="EMD32123.1"/>
    </source>
</evidence>
<reference evidence="4 5" key="1">
    <citation type="journal article" date="2012" name="Proc. Natl. Acad. Sci. U.S.A.">
        <title>Comparative genomics of Ceriporiopsis subvermispora and Phanerochaete chrysosporium provide insight into selective ligninolysis.</title>
        <authorList>
            <person name="Fernandez-Fueyo E."/>
            <person name="Ruiz-Duenas F.J."/>
            <person name="Ferreira P."/>
            <person name="Floudas D."/>
            <person name="Hibbett D.S."/>
            <person name="Canessa P."/>
            <person name="Larrondo L.F."/>
            <person name="James T.Y."/>
            <person name="Seelenfreund D."/>
            <person name="Lobos S."/>
            <person name="Polanco R."/>
            <person name="Tello M."/>
            <person name="Honda Y."/>
            <person name="Watanabe T."/>
            <person name="Watanabe T."/>
            <person name="Ryu J.S."/>
            <person name="Kubicek C.P."/>
            <person name="Schmoll M."/>
            <person name="Gaskell J."/>
            <person name="Hammel K.E."/>
            <person name="St John F.J."/>
            <person name="Vanden Wymelenberg A."/>
            <person name="Sabat G."/>
            <person name="Splinter BonDurant S."/>
            <person name="Syed K."/>
            <person name="Yadav J.S."/>
            <person name="Doddapaneni H."/>
            <person name="Subramanian V."/>
            <person name="Lavin J.L."/>
            <person name="Oguiza J.A."/>
            <person name="Perez G."/>
            <person name="Pisabarro A.G."/>
            <person name="Ramirez L."/>
            <person name="Santoyo F."/>
            <person name="Master E."/>
            <person name="Coutinho P.M."/>
            <person name="Henrissat B."/>
            <person name="Lombard V."/>
            <person name="Magnuson J.K."/>
            <person name="Kuees U."/>
            <person name="Hori C."/>
            <person name="Igarashi K."/>
            <person name="Samejima M."/>
            <person name="Held B.W."/>
            <person name="Barry K.W."/>
            <person name="LaButti K.M."/>
            <person name="Lapidus A."/>
            <person name="Lindquist E.A."/>
            <person name="Lucas S.M."/>
            <person name="Riley R."/>
            <person name="Salamov A.A."/>
            <person name="Hoffmeister D."/>
            <person name="Schwenk D."/>
            <person name="Hadar Y."/>
            <person name="Yarden O."/>
            <person name="de Vries R.P."/>
            <person name="Wiebenga A."/>
            <person name="Stenlid J."/>
            <person name="Eastwood D."/>
            <person name="Grigoriev I.V."/>
            <person name="Berka R.M."/>
            <person name="Blanchette R.A."/>
            <person name="Kersten P."/>
            <person name="Martinez A.T."/>
            <person name="Vicuna R."/>
            <person name="Cullen D."/>
        </authorList>
    </citation>
    <scope>NUCLEOTIDE SEQUENCE [LARGE SCALE GENOMIC DNA]</scope>
    <source>
        <strain evidence="4 5">B</strain>
    </source>
</reference>
<name>M2Q5M7_CERS8</name>
<evidence type="ECO:0000256" key="2">
    <source>
        <dbReference type="SAM" id="MobiDB-lite"/>
    </source>
</evidence>